<sequence length="190" mass="21200">MLPSTPPDPTNATSVRPDDPHFPQQPRVQVRTHFQTNSHPLNPGHDKPLPPLPHVQHALDVHTSLQRQCDAIHPSFQPTPYTIETKMQHFPRGKNPYTDHHTPAQHHKLSCNQRSLSPPYSALDPAAPPCSSWAVHFIHRLVDNPNKCRGNVGHLTTISGPYYPLDASPNSSPLTSHHDQAPSGRVHSFF</sequence>
<dbReference type="OrthoDB" id="2975206at2759"/>
<accession>A0A284RDM8</accession>
<evidence type="ECO:0000313" key="3">
    <source>
        <dbReference type="Proteomes" id="UP000219338"/>
    </source>
</evidence>
<organism evidence="2 3">
    <name type="scientific">Armillaria ostoyae</name>
    <name type="common">Armillaria root rot fungus</name>
    <dbReference type="NCBI Taxonomy" id="47428"/>
    <lineage>
        <taxon>Eukaryota</taxon>
        <taxon>Fungi</taxon>
        <taxon>Dikarya</taxon>
        <taxon>Basidiomycota</taxon>
        <taxon>Agaricomycotina</taxon>
        <taxon>Agaricomycetes</taxon>
        <taxon>Agaricomycetidae</taxon>
        <taxon>Agaricales</taxon>
        <taxon>Marasmiineae</taxon>
        <taxon>Physalacriaceae</taxon>
        <taxon>Armillaria</taxon>
    </lineage>
</organism>
<dbReference type="EMBL" id="FUEG01000007">
    <property type="protein sequence ID" value="SJL06828.1"/>
    <property type="molecule type" value="Genomic_DNA"/>
</dbReference>
<reference evidence="3" key="1">
    <citation type="journal article" date="2017" name="Nat. Ecol. Evol.">
        <title>Genome expansion and lineage-specific genetic innovations in the forest pathogenic fungi Armillaria.</title>
        <authorList>
            <person name="Sipos G."/>
            <person name="Prasanna A.N."/>
            <person name="Walter M.C."/>
            <person name="O'Connor E."/>
            <person name="Balint B."/>
            <person name="Krizsan K."/>
            <person name="Kiss B."/>
            <person name="Hess J."/>
            <person name="Varga T."/>
            <person name="Slot J."/>
            <person name="Riley R."/>
            <person name="Boka B."/>
            <person name="Rigling D."/>
            <person name="Barry K."/>
            <person name="Lee J."/>
            <person name="Mihaltcheva S."/>
            <person name="LaButti K."/>
            <person name="Lipzen A."/>
            <person name="Waldron R."/>
            <person name="Moloney N.M."/>
            <person name="Sperisen C."/>
            <person name="Kredics L."/>
            <person name="Vagvoelgyi C."/>
            <person name="Patrignani A."/>
            <person name="Fitzpatrick D."/>
            <person name="Nagy I."/>
            <person name="Doyle S."/>
            <person name="Anderson J.B."/>
            <person name="Grigoriev I.V."/>
            <person name="Gueldener U."/>
            <person name="Muensterkoetter M."/>
            <person name="Nagy L.G."/>
        </authorList>
    </citation>
    <scope>NUCLEOTIDE SEQUENCE [LARGE SCALE GENOMIC DNA]</scope>
    <source>
        <strain evidence="3">C18/9</strain>
    </source>
</reference>
<feature type="region of interest" description="Disordered" evidence="1">
    <location>
        <begin position="169"/>
        <end position="190"/>
    </location>
</feature>
<feature type="region of interest" description="Disordered" evidence="1">
    <location>
        <begin position="1"/>
        <end position="25"/>
    </location>
</feature>
<evidence type="ECO:0000256" key="1">
    <source>
        <dbReference type="SAM" id="MobiDB-lite"/>
    </source>
</evidence>
<dbReference type="OMA" id="FFRRCKR"/>
<proteinExistence type="predicted"/>
<dbReference type="AlphaFoldDB" id="A0A284RDM8"/>
<protein>
    <submittedName>
        <fullName evidence="2">Uncharacterized protein</fullName>
    </submittedName>
</protein>
<evidence type="ECO:0000313" key="2">
    <source>
        <dbReference type="EMBL" id="SJL06828.1"/>
    </source>
</evidence>
<keyword evidence="3" id="KW-1185">Reference proteome</keyword>
<gene>
    <name evidence="2" type="ORF">ARMOST_10170</name>
</gene>
<dbReference type="Proteomes" id="UP000219338">
    <property type="component" value="Unassembled WGS sequence"/>
</dbReference>
<name>A0A284RDM8_ARMOS</name>